<gene>
    <name evidence="4" type="ORF">GCM10023337_12540</name>
</gene>
<dbReference type="PANTHER" id="PTHR43489:SF13">
    <property type="entry name" value="HYDROXYPYRUVATE ISOMERASE"/>
    <property type="match status" value="1"/>
</dbReference>
<dbReference type="Gene3D" id="3.20.20.150">
    <property type="entry name" value="Divalent-metal-dependent TIM barrel enzymes"/>
    <property type="match status" value="1"/>
</dbReference>
<keyword evidence="1 2" id="KW-0413">Isomerase</keyword>
<protein>
    <submittedName>
        <fullName evidence="4">Hydroxypyruvate isomerase family protein</fullName>
    </submittedName>
</protein>
<evidence type="ECO:0000313" key="5">
    <source>
        <dbReference type="Proteomes" id="UP001500227"/>
    </source>
</evidence>
<dbReference type="RefSeq" id="WP_300647213.1">
    <property type="nucleotide sequence ID" value="NZ_BAABKD010000009.1"/>
</dbReference>
<dbReference type="InterPro" id="IPR036237">
    <property type="entry name" value="Xyl_isomerase-like_sf"/>
</dbReference>
<dbReference type="Pfam" id="PF01261">
    <property type="entry name" value="AP_endonuc_2"/>
    <property type="match status" value="1"/>
</dbReference>
<feature type="domain" description="Xylose isomerase-like TIM barrel" evidence="3">
    <location>
        <begin position="23"/>
        <end position="256"/>
    </location>
</feature>
<dbReference type="InterPro" id="IPR013022">
    <property type="entry name" value="Xyl_isomerase-like_TIM-brl"/>
</dbReference>
<comment type="caution">
    <text evidence="4">The sequence shown here is derived from an EMBL/GenBank/DDBJ whole genome shotgun (WGS) entry which is preliminary data.</text>
</comment>
<keyword evidence="5" id="KW-1185">Reference proteome</keyword>
<proteinExistence type="inferred from homology"/>
<comment type="similarity">
    <text evidence="2">Belongs to the hyi family.</text>
</comment>
<dbReference type="EMBL" id="BAABKD010000009">
    <property type="protein sequence ID" value="GAA5089527.1"/>
    <property type="molecule type" value="Genomic_DNA"/>
</dbReference>
<evidence type="ECO:0000256" key="2">
    <source>
        <dbReference type="PIRNR" id="PIRNR006241"/>
    </source>
</evidence>
<accession>A0ABP9M489</accession>
<dbReference type="NCBIfam" id="NF043033">
    <property type="entry name" value="OxoTetrIsom"/>
    <property type="match status" value="1"/>
</dbReference>
<dbReference type="InterPro" id="IPR026040">
    <property type="entry name" value="HyI-like"/>
</dbReference>
<dbReference type="InterPro" id="IPR050417">
    <property type="entry name" value="Sugar_Epim/Isomerase"/>
</dbReference>
<reference evidence="5" key="1">
    <citation type="journal article" date="2019" name="Int. J. Syst. Evol. Microbiol.">
        <title>The Global Catalogue of Microorganisms (GCM) 10K type strain sequencing project: providing services to taxonomists for standard genome sequencing and annotation.</title>
        <authorList>
            <consortium name="The Broad Institute Genomics Platform"/>
            <consortium name="The Broad Institute Genome Sequencing Center for Infectious Disease"/>
            <person name="Wu L."/>
            <person name="Ma J."/>
        </authorList>
    </citation>
    <scope>NUCLEOTIDE SEQUENCE [LARGE SCALE GENOMIC DNA]</scope>
    <source>
        <strain evidence="5">JCM 18423</strain>
    </source>
</reference>
<organism evidence="4 5">
    <name type="scientific">Paenalcaligenes hermetiae</name>
    <dbReference type="NCBI Taxonomy" id="1157987"/>
    <lineage>
        <taxon>Bacteria</taxon>
        <taxon>Pseudomonadati</taxon>
        <taxon>Pseudomonadota</taxon>
        <taxon>Betaproteobacteria</taxon>
        <taxon>Burkholderiales</taxon>
        <taxon>Alcaligenaceae</taxon>
        <taxon>Paenalcaligenes</taxon>
    </lineage>
</organism>
<dbReference type="GO" id="GO:0016853">
    <property type="term" value="F:isomerase activity"/>
    <property type="evidence" value="ECO:0007669"/>
    <property type="project" value="UniProtKB-KW"/>
</dbReference>
<evidence type="ECO:0000256" key="1">
    <source>
        <dbReference type="ARBA" id="ARBA00023235"/>
    </source>
</evidence>
<name>A0ABP9M489_9BURK</name>
<dbReference type="Proteomes" id="UP001500227">
    <property type="component" value="Unassembled WGS sequence"/>
</dbReference>
<dbReference type="InterPro" id="IPR053398">
    <property type="entry name" value="HPT_OtnI_isomerases"/>
</dbReference>
<sequence>MPKFAANLSMLFTEYEFPKRFVHAAAAGFSGIEYLFPYDYTPAQLKQWLDDQSLPQVLFNLPAGRWDQGERGLACLPDRQTEFQEGVHIAMEYANTLGNELMHCMAGIRPEGLSYTKALDTYLTNLAYATDIAAQHNRVICIEPINPYDMPGYFLQQSEQAVEIINELNRTNLKLQYDIYHAQRVEGHISHTLERFLTYIGHIQIANSPGRHEPHLGEINYDFIFHLVDHLGYAGWIGCEYLPAATTAEGLSWLRRYQPQRTK</sequence>
<dbReference type="PIRSF" id="PIRSF006241">
    <property type="entry name" value="HyI"/>
    <property type="match status" value="1"/>
</dbReference>
<dbReference type="SUPFAM" id="SSF51658">
    <property type="entry name" value="Xylose isomerase-like"/>
    <property type="match status" value="1"/>
</dbReference>
<evidence type="ECO:0000313" key="4">
    <source>
        <dbReference type="EMBL" id="GAA5089527.1"/>
    </source>
</evidence>
<evidence type="ECO:0000259" key="3">
    <source>
        <dbReference type="Pfam" id="PF01261"/>
    </source>
</evidence>
<dbReference type="PANTHER" id="PTHR43489">
    <property type="entry name" value="ISOMERASE"/>
    <property type="match status" value="1"/>
</dbReference>